<keyword evidence="1" id="KW-0472">Membrane</keyword>
<accession>A0A7R9K3D0</accession>
<evidence type="ECO:0000256" key="1">
    <source>
        <dbReference type="SAM" id="Phobius"/>
    </source>
</evidence>
<sequence>MRLCDLWYGYRLEYLNEELKFRSKCLNVHPHVVCSQWVSIFFWGLSLTTLAAVIFGPYEMIQFDHQYDVIESSIYGGVHRFAWAIAVGWIVLACSSGHGVSNTEIGKRAGDFT</sequence>
<protein>
    <submittedName>
        <fullName evidence="2">Uncharacterized protein</fullName>
    </submittedName>
</protein>
<reference evidence="2" key="1">
    <citation type="submission" date="2020-11" db="EMBL/GenBank/DDBJ databases">
        <authorList>
            <person name="Tran Van P."/>
        </authorList>
    </citation>
    <scope>NUCLEOTIDE SEQUENCE</scope>
</reference>
<organism evidence="2">
    <name type="scientific">Timema genevievae</name>
    <name type="common">Walking stick</name>
    <dbReference type="NCBI Taxonomy" id="629358"/>
    <lineage>
        <taxon>Eukaryota</taxon>
        <taxon>Metazoa</taxon>
        <taxon>Ecdysozoa</taxon>
        <taxon>Arthropoda</taxon>
        <taxon>Hexapoda</taxon>
        <taxon>Insecta</taxon>
        <taxon>Pterygota</taxon>
        <taxon>Neoptera</taxon>
        <taxon>Polyneoptera</taxon>
        <taxon>Phasmatodea</taxon>
        <taxon>Timematodea</taxon>
        <taxon>Timematoidea</taxon>
        <taxon>Timematidae</taxon>
        <taxon>Timema</taxon>
    </lineage>
</organism>
<feature type="transmembrane region" description="Helical" evidence="1">
    <location>
        <begin position="40"/>
        <end position="61"/>
    </location>
</feature>
<feature type="transmembrane region" description="Helical" evidence="1">
    <location>
        <begin position="81"/>
        <end position="100"/>
    </location>
</feature>
<name>A0A7R9K3D0_TIMGE</name>
<evidence type="ECO:0000313" key="2">
    <source>
        <dbReference type="EMBL" id="CAD7598670.1"/>
    </source>
</evidence>
<dbReference type="EMBL" id="OE842121">
    <property type="protein sequence ID" value="CAD7598670.1"/>
    <property type="molecule type" value="Genomic_DNA"/>
</dbReference>
<dbReference type="InterPro" id="IPR052728">
    <property type="entry name" value="O2_lipid_transport_reg"/>
</dbReference>
<gene>
    <name evidence="2" type="ORF">TGEB3V08_LOCUS7147</name>
</gene>
<keyword evidence="1" id="KW-0812">Transmembrane</keyword>
<dbReference type="AlphaFoldDB" id="A0A7R9K3D0"/>
<keyword evidence="1" id="KW-1133">Transmembrane helix</keyword>
<proteinExistence type="predicted"/>
<dbReference type="PANTHER" id="PTHR11161:SF71">
    <property type="entry name" value="NOSE RESISTANT-TO-FLUOXETINE PROTEIN N-TERMINAL DOMAIN-CONTAINING PROTEIN"/>
    <property type="match status" value="1"/>
</dbReference>
<dbReference type="PANTHER" id="PTHR11161">
    <property type="entry name" value="O-ACYLTRANSFERASE"/>
    <property type="match status" value="1"/>
</dbReference>